<dbReference type="Pfam" id="PF02635">
    <property type="entry name" value="DsrE"/>
    <property type="match status" value="1"/>
</dbReference>
<dbReference type="InterPro" id="IPR027396">
    <property type="entry name" value="DsrEFH-like"/>
</dbReference>
<dbReference type="InterPro" id="IPR003787">
    <property type="entry name" value="Sulphur_relay_DsrE/F-like"/>
</dbReference>
<dbReference type="RefSeq" id="WP_120190736.1">
    <property type="nucleotide sequence ID" value="NZ_MCHY01000010.1"/>
</dbReference>
<organism evidence="1 2">
    <name type="scientific">Ammoniphilus oxalaticus</name>
    <dbReference type="NCBI Taxonomy" id="66863"/>
    <lineage>
        <taxon>Bacteria</taxon>
        <taxon>Bacillati</taxon>
        <taxon>Bacillota</taxon>
        <taxon>Bacilli</taxon>
        <taxon>Bacillales</taxon>
        <taxon>Paenibacillaceae</taxon>
        <taxon>Aneurinibacillus group</taxon>
        <taxon>Ammoniphilus</taxon>
    </lineage>
</organism>
<dbReference type="Proteomes" id="UP000284219">
    <property type="component" value="Unassembled WGS sequence"/>
</dbReference>
<reference evidence="1 2" key="1">
    <citation type="submission" date="2016-08" db="EMBL/GenBank/DDBJ databases">
        <title>Novel Firmicute Genomes.</title>
        <authorList>
            <person name="Poppleton D.I."/>
            <person name="Gribaldo S."/>
        </authorList>
    </citation>
    <scope>NUCLEOTIDE SEQUENCE [LARGE SCALE GENOMIC DNA]</scope>
    <source>
        <strain evidence="1 2">RAOx-1</strain>
    </source>
</reference>
<sequence>MKNKVILVTTDQFGKGDAELGKVVMENFFTLLKQREELPHAIFFMNHGVNLLTESSLVSVHLKELAEKDVSLLACKTCVDFYKIEQKMTTGVISGMSDFVELASQYEIITIA</sequence>
<gene>
    <name evidence="1" type="ORF">BEP19_13385</name>
</gene>
<protein>
    <submittedName>
        <fullName evidence="1">Transcriptional regulator</fullName>
    </submittedName>
</protein>
<accession>A0A419SF27</accession>
<dbReference type="SUPFAM" id="SSF75169">
    <property type="entry name" value="DsrEFH-like"/>
    <property type="match status" value="1"/>
</dbReference>
<dbReference type="EMBL" id="MCHY01000010">
    <property type="protein sequence ID" value="RKD22061.1"/>
    <property type="molecule type" value="Genomic_DNA"/>
</dbReference>
<name>A0A419SF27_9BACL</name>
<comment type="caution">
    <text evidence="1">The sequence shown here is derived from an EMBL/GenBank/DDBJ whole genome shotgun (WGS) entry which is preliminary data.</text>
</comment>
<evidence type="ECO:0000313" key="1">
    <source>
        <dbReference type="EMBL" id="RKD22061.1"/>
    </source>
</evidence>
<evidence type="ECO:0000313" key="2">
    <source>
        <dbReference type="Proteomes" id="UP000284219"/>
    </source>
</evidence>
<dbReference type="Gene3D" id="3.40.1260.10">
    <property type="entry name" value="DsrEFH-like"/>
    <property type="match status" value="1"/>
</dbReference>
<keyword evidence="2" id="KW-1185">Reference proteome</keyword>
<dbReference type="AlphaFoldDB" id="A0A419SF27"/>
<dbReference type="OrthoDB" id="9801500at2"/>
<proteinExistence type="predicted"/>